<keyword evidence="5" id="KW-0328">Glycosyltransferase</keyword>
<dbReference type="InterPro" id="IPR050396">
    <property type="entry name" value="Glycosyltr_51/Transpeptidase"/>
</dbReference>
<evidence type="ECO:0000256" key="1">
    <source>
        <dbReference type="ARBA" id="ARBA00007090"/>
    </source>
</evidence>
<evidence type="ECO:0000256" key="2">
    <source>
        <dbReference type="ARBA" id="ARBA00007739"/>
    </source>
</evidence>
<dbReference type="Gene3D" id="1.10.3810.10">
    <property type="entry name" value="Biosynthetic peptidoglycan transglycosylase-like"/>
    <property type="match status" value="1"/>
</dbReference>
<evidence type="ECO:0000256" key="11">
    <source>
        <dbReference type="ARBA" id="ARBA00023316"/>
    </source>
</evidence>
<feature type="domain" description="Penicillin-binding protein transpeptidase" evidence="14">
    <location>
        <begin position="371"/>
        <end position="661"/>
    </location>
</feature>
<dbReference type="FunFam" id="1.10.3810.10:FF:000001">
    <property type="entry name" value="Penicillin-binding protein 1A"/>
    <property type="match status" value="1"/>
</dbReference>
<dbReference type="SUPFAM" id="SSF56601">
    <property type="entry name" value="beta-lactamase/transpeptidase-like"/>
    <property type="match status" value="1"/>
</dbReference>
<evidence type="ECO:0000313" key="17">
    <source>
        <dbReference type="Proteomes" id="UP000186857"/>
    </source>
</evidence>
<dbReference type="Pfam" id="PF00905">
    <property type="entry name" value="Transpeptidase"/>
    <property type="match status" value="1"/>
</dbReference>
<evidence type="ECO:0000256" key="13">
    <source>
        <dbReference type="ARBA" id="ARBA00049902"/>
    </source>
</evidence>
<keyword evidence="4" id="KW-0645">Protease</keyword>
<keyword evidence="9" id="KW-0573">Peptidoglycan synthesis</keyword>
<dbReference type="PANTHER" id="PTHR32282:SF33">
    <property type="entry name" value="PEPTIDOGLYCAN GLYCOSYLTRANSFERASE"/>
    <property type="match status" value="1"/>
</dbReference>
<keyword evidence="7" id="KW-0378">Hydrolase</keyword>
<gene>
    <name evidence="16" type="ORF">BKH29_01175</name>
</gene>
<evidence type="ECO:0000259" key="15">
    <source>
        <dbReference type="Pfam" id="PF00912"/>
    </source>
</evidence>
<dbReference type="SUPFAM" id="SSF53955">
    <property type="entry name" value="Lysozyme-like"/>
    <property type="match status" value="1"/>
</dbReference>
<comment type="catalytic activity">
    <reaction evidence="12">
        <text>Preferential cleavage: (Ac)2-L-Lys-D-Ala-|-D-Ala. Also transpeptidation of peptidyl-alanyl moieties that are N-acyl substituents of D-alanine.</text>
        <dbReference type="EC" id="3.4.16.4"/>
    </reaction>
</comment>
<dbReference type="InterPro" id="IPR012338">
    <property type="entry name" value="Beta-lactam/transpept-like"/>
</dbReference>
<dbReference type="InterPro" id="IPR001460">
    <property type="entry name" value="PCN-bd_Tpept"/>
</dbReference>
<evidence type="ECO:0000256" key="12">
    <source>
        <dbReference type="ARBA" id="ARBA00034000"/>
    </source>
</evidence>
<accession>A0A1Q8VEC0</accession>
<dbReference type="PANTHER" id="PTHR32282">
    <property type="entry name" value="BINDING PROTEIN TRANSPEPTIDASE, PUTATIVE-RELATED"/>
    <property type="match status" value="1"/>
</dbReference>
<dbReference type="GO" id="GO:0009252">
    <property type="term" value="P:peptidoglycan biosynthetic process"/>
    <property type="evidence" value="ECO:0007669"/>
    <property type="project" value="UniProtKB-KW"/>
</dbReference>
<dbReference type="Proteomes" id="UP000186857">
    <property type="component" value="Unassembled WGS sequence"/>
</dbReference>
<dbReference type="PROSITE" id="PS51257">
    <property type="entry name" value="PROKAR_LIPOPROTEIN"/>
    <property type="match status" value="1"/>
</dbReference>
<dbReference type="InterPro" id="IPR036950">
    <property type="entry name" value="PBP_transglycosylase"/>
</dbReference>
<feature type="domain" description="Glycosyl transferase family 51" evidence="15">
    <location>
        <begin position="79"/>
        <end position="266"/>
    </location>
</feature>
<keyword evidence="10" id="KW-0511">Multifunctional enzyme</keyword>
<name>A0A1Q8VEC0_9ACTO</name>
<reference evidence="16 17" key="1">
    <citation type="submission" date="2016-12" db="EMBL/GenBank/DDBJ databases">
        <title>Genomic Comparison of strains in the 'Actinomyces naeslundii' Group.</title>
        <authorList>
            <person name="Mughal S.R."/>
            <person name="Do T."/>
            <person name="Gilbert S.C."/>
            <person name="Witherden E.A."/>
            <person name="Didelot X."/>
            <person name="Beighton D."/>
        </authorList>
    </citation>
    <scope>NUCLEOTIDE SEQUENCE [LARGE SCALE GENOMIC DNA]</scope>
    <source>
        <strain evidence="16 17">CCUG 33920</strain>
    </source>
</reference>
<evidence type="ECO:0000256" key="3">
    <source>
        <dbReference type="ARBA" id="ARBA00022645"/>
    </source>
</evidence>
<evidence type="ECO:0000256" key="5">
    <source>
        <dbReference type="ARBA" id="ARBA00022676"/>
    </source>
</evidence>
<dbReference type="OrthoDB" id="9766909at2"/>
<dbReference type="InterPro" id="IPR023346">
    <property type="entry name" value="Lysozyme-like_dom_sf"/>
</dbReference>
<comment type="catalytic activity">
    <reaction evidence="13">
        <text>[GlcNAc-(1-&gt;4)-Mur2Ac(oyl-L-Ala-gamma-D-Glu-L-Lys-D-Ala-D-Ala)](n)-di-trans,octa-cis-undecaprenyl diphosphate + beta-D-GlcNAc-(1-&gt;4)-Mur2Ac(oyl-L-Ala-gamma-D-Glu-L-Lys-D-Ala-D-Ala)-di-trans,octa-cis-undecaprenyl diphosphate = [GlcNAc-(1-&gt;4)-Mur2Ac(oyl-L-Ala-gamma-D-Glu-L-Lys-D-Ala-D-Ala)](n+1)-di-trans,octa-cis-undecaprenyl diphosphate + di-trans,octa-cis-undecaprenyl diphosphate + H(+)</text>
        <dbReference type="Rhea" id="RHEA:23708"/>
        <dbReference type="Rhea" id="RHEA-COMP:9602"/>
        <dbReference type="Rhea" id="RHEA-COMP:9603"/>
        <dbReference type="ChEBI" id="CHEBI:15378"/>
        <dbReference type="ChEBI" id="CHEBI:58405"/>
        <dbReference type="ChEBI" id="CHEBI:60033"/>
        <dbReference type="ChEBI" id="CHEBI:78435"/>
        <dbReference type="EC" id="2.4.99.28"/>
    </reaction>
</comment>
<organism evidence="16 17">
    <name type="scientific">Actinomyces oris</name>
    <dbReference type="NCBI Taxonomy" id="544580"/>
    <lineage>
        <taxon>Bacteria</taxon>
        <taxon>Bacillati</taxon>
        <taxon>Actinomycetota</taxon>
        <taxon>Actinomycetes</taxon>
        <taxon>Actinomycetales</taxon>
        <taxon>Actinomycetaceae</taxon>
        <taxon>Actinomyces</taxon>
    </lineage>
</organism>
<keyword evidence="8" id="KW-0133">Cell shape</keyword>
<evidence type="ECO:0000256" key="10">
    <source>
        <dbReference type="ARBA" id="ARBA00023268"/>
    </source>
</evidence>
<dbReference type="GO" id="GO:0006508">
    <property type="term" value="P:proteolysis"/>
    <property type="evidence" value="ECO:0007669"/>
    <property type="project" value="UniProtKB-KW"/>
</dbReference>
<protein>
    <submittedName>
        <fullName evidence="16">Penicillin-binding protein</fullName>
    </submittedName>
</protein>
<dbReference type="GO" id="GO:0009002">
    <property type="term" value="F:serine-type D-Ala-D-Ala carboxypeptidase activity"/>
    <property type="evidence" value="ECO:0007669"/>
    <property type="project" value="UniProtKB-EC"/>
</dbReference>
<evidence type="ECO:0000256" key="9">
    <source>
        <dbReference type="ARBA" id="ARBA00022984"/>
    </source>
</evidence>
<evidence type="ECO:0000256" key="4">
    <source>
        <dbReference type="ARBA" id="ARBA00022670"/>
    </source>
</evidence>
<dbReference type="RefSeq" id="WP_075375892.1">
    <property type="nucleotide sequence ID" value="NZ_MSKJ01000001.1"/>
</dbReference>
<keyword evidence="6" id="KW-0808">Transferase</keyword>
<dbReference type="GO" id="GO:0071555">
    <property type="term" value="P:cell wall organization"/>
    <property type="evidence" value="ECO:0007669"/>
    <property type="project" value="UniProtKB-KW"/>
</dbReference>
<comment type="caution">
    <text evidence="16">The sequence shown here is derived from an EMBL/GenBank/DDBJ whole genome shotgun (WGS) entry which is preliminary data.</text>
</comment>
<evidence type="ECO:0000256" key="7">
    <source>
        <dbReference type="ARBA" id="ARBA00022801"/>
    </source>
</evidence>
<dbReference type="GO" id="GO:0008360">
    <property type="term" value="P:regulation of cell shape"/>
    <property type="evidence" value="ECO:0007669"/>
    <property type="project" value="UniProtKB-KW"/>
</dbReference>
<evidence type="ECO:0000256" key="8">
    <source>
        <dbReference type="ARBA" id="ARBA00022960"/>
    </source>
</evidence>
<dbReference type="GO" id="GO:0030288">
    <property type="term" value="C:outer membrane-bounded periplasmic space"/>
    <property type="evidence" value="ECO:0007669"/>
    <property type="project" value="TreeGrafter"/>
</dbReference>
<dbReference type="EMBL" id="MSKJ01000001">
    <property type="protein sequence ID" value="OLO46458.1"/>
    <property type="molecule type" value="Genomic_DNA"/>
</dbReference>
<dbReference type="GO" id="GO:0008955">
    <property type="term" value="F:peptidoglycan glycosyltransferase activity"/>
    <property type="evidence" value="ECO:0007669"/>
    <property type="project" value="UniProtKB-EC"/>
</dbReference>
<dbReference type="InterPro" id="IPR001264">
    <property type="entry name" value="Glyco_trans_51"/>
</dbReference>
<comment type="similarity">
    <text evidence="2">In the N-terminal section; belongs to the glycosyltransferase 51 family.</text>
</comment>
<sequence length="702" mass="74511">MAKSSARGRSLTPPQVVSMLVVFLTLSCVGGVLSAGFATPFVGVTAALTKASAELFEELPSDFNVQPPSQLSTLRAADGSVITQFYAENRIVVPLSEISVNMQNAIVAVEDQRFYQHQGVDPTGMVRALVSNNSGGSRQGASTLTQQYVRNTLIETGLKNDDHKIIKDATEATASRKLREMKYALSLEQKYSKQQILEGYLNIAAFSPSTYGVEASSRHYFNKHAKELTLDEAALLAGTTNAPSAYDPQNHPDLAKSRRDWVLSKMLEEKFITKQQYDEAVNTPIHLDIQGSPAGCGAAGNDAYFCSYVVNEILGSENFGPDVASRRQLLTRGGLTITTTLDRKKQDAANEVIKAVPQDSENNPYHANSTITSIEPGTGKIRSLAQNTTYGDGESEDGSTINTQLVLAADAKHGSLPAADGTNGFPPASTFKALILADWIKEGKGTLNSLVSGAPRTFAPHSFTIPCAPENDTDAWPVQNVPGTNINGNITVRDATKQSVNGAFATMLGDLDVCQTTQFAASLGITKADGTPLPPVRTLALGGENVPPLNMANAYATFASGGKYCKPIAIEEIKNAEGTSMSIPSADCSQVIDQGVTATVTEALKGPVQQGGTAAAAFSGYQGPAVSGKTGTTDDAEHAWFVGYTQDLATSVWIGYGTSDIPEGGLGGYKLKDLNGRGIDTMYGSSLAAPMWRKYTEQALFN</sequence>
<keyword evidence="11" id="KW-0961">Cell wall biogenesis/degradation</keyword>
<evidence type="ECO:0000313" key="16">
    <source>
        <dbReference type="EMBL" id="OLO46458.1"/>
    </source>
</evidence>
<dbReference type="Gene3D" id="3.40.710.10">
    <property type="entry name" value="DD-peptidase/beta-lactamase superfamily"/>
    <property type="match status" value="1"/>
</dbReference>
<dbReference type="GO" id="GO:0008658">
    <property type="term" value="F:penicillin binding"/>
    <property type="evidence" value="ECO:0007669"/>
    <property type="project" value="InterPro"/>
</dbReference>
<dbReference type="Pfam" id="PF00912">
    <property type="entry name" value="Transgly"/>
    <property type="match status" value="1"/>
</dbReference>
<proteinExistence type="inferred from homology"/>
<keyword evidence="3" id="KW-0121">Carboxypeptidase</keyword>
<comment type="similarity">
    <text evidence="1">In the C-terminal section; belongs to the transpeptidase family.</text>
</comment>
<evidence type="ECO:0000256" key="6">
    <source>
        <dbReference type="ARBA" id="ARBA00022679"/>
    </source>
</evidence>
<dbReference type="AlphaFoldDB" id="A0A1Q8VEC0"/>
<evidence type="ECO:0000259" key="14">
    <source>
        <dbReference type="Pfam" id="PF00905"/>
    </source>
</evidence>